<evidence type="ECO:0000313" key="6">
    <source>
        <dbReference type="Proteomes" id="UP000014923"/>
    </source>
</evidence>
<dbReference type="InterPro" id="IPR050570">
    <property type="entry name" value="Cell_wall_metabolism_enzyme"/>
</dbReference>
<dbReference type="InterPro" id="IPR016047">
    <property type="entry name" value="M23ase_b-sheet_dom"/>
</dbReference>
<dbReference type="InterPro" id="IPR011055">
    <property type="entry name" value="Dup_hybrid_motif"/>
</dbReference>
<protein>
    <submittedName>
        <fullName evidence="5">COG0739: Membrane proteins related to metalloendopeptidases</fullName>
    </submittedName>
</protein>
<feature type="domain" description="T-SNARE coiled-coil homology" evidence="4">
    <location>
        <begin position="29"/>
        <end position="91"/>
    </location>
</feature>
<dbReference type="HOGENOM" id="CLU_029425_4_3_9"/>
<dbReference type="EMBL" id="CAVN010000089">
    <property type="protein sequence ID" value="CDF57707.1"/>
    <property type="molecule type" value="Genomic_DNA"/>
</dbReference>
<keyword evidence="2" id="KW-0175">Coiled coil</keyword>
<evidence type="ECO:0000256" key="2">
    <source>
        <dbReference type="SAM" id="Coils"/>
    </source>
</evidence>
<accession>R7RNE4</accession>
<dbReference type="CDD" id="cd12797">
    <property type="entry name" value="M23_peptidase"/>
    <property type="match status" value="1"/>
</dbReference>
<dbReference type="eggNOG" id="COG4942">
    <property type="taxonomic scope" value="Bacteria"/>
</dbReference>
<dbReference type="RefSeq" id="WP_018661104.1">
    <property type="nucleotide sequence ID" value="NZ_HF952018.1"/>
</dbReference>
<evidence type="ECO:0000259" key="4">
    <source>
        <dbReference type="PROSITE" id="PS50192"/>
    </source>
</evidence>
<dbReference type="AlphaFoldDB" id="R7RNE4"/>
<gene>
    <name evidence="5" type="ORF">TCEL_01621</name>
</gene>
<dbReference type="Proteomes" id="UP000014923">
    <property type="component" value="Unassembled WGS sequence"/>
</dbReference>
<feature type="chain" id="PRO_5004443490" evidence="3">
    <location>
        <begin position="23"/>
        <end position="388"/>
    </location>
</feature>
<dbReference type="InterPro" id="IPR057309">
    <property type="entry name" value="PcsB_CC"/>
</dbReference>
<sequence length="388" mass="44224">MKKIISYLLCIILIYTTSFAKADTIKEKQNKLNETKKNIQDIKQKIDDVKDKQEDVEEEINKLNEKIDKIQENIDKINSDIADTKKSIKKLNKEIKQLENEYEEQMGLFHERIRAMYMNGPTSFLEILLDSKDFNDFISRAEVVKIIIENDRNILKSIYEKKTSIERKVSEVKRKEASLITMQQEYTSKKQELDEACNEQRKLYSKLEKDKAYLERALKQEEEESKLLEKQIKELQAKQKNTNKSSTSNGAVSKTGIIKVSDLGYVPRISSYFGMRMHPVLGYARMHNGIDIAVPSGTPIYSMADGVVLISSYMSGYGNVVIIDHGNGITSTYAHLSKRLVSEGQEVKKGQLIAKSGNTGLSSGPHLHFEVRINGTPVNPLPYYIVGQ</sequence>
<keyword evidence="6" id="KW-1185">Reference proteome</keyword>
<dbReference type="PROSITE" id="PS50192">
    <property type="entry name" value="T_SNARE"/>
    <property type="match status" value="1"/>
</dbReference>
<dbReference type="FunFam" id="2.70.70.10:FF:000006">
    <property type="entry name" value="M23 family peptidase"/>
    <property type="match status" value="1"/>
</dbReference>
<name>R7RNE4_9CLOT</name>
<comment type="caution">
    <text evidence="5">The sequence shown here is derived from an EMBL/GenBank/DDBJ whole genome shotgun (WGS) entry which is preliminary data.</text>
</comment>
<dbReference type="Pfam" id="PF01551">
    <property type="entry name" value="Peptidase_M23"/>
    <property type="match status" value="1"/>
</dbReference>
<dbReference type="Pfam" id="PF24568">
    <property type="entry name" value="CC_PcsB"/>
    <property type="match status" value="1"/>
</dbReference>
<dbReference type="SUPFAM" id="SSF51261">
    <property type="entry name" value="Duplicated hybrid motif"/>
    <property type="match status" value="1"/>
</dbReference>
<dbReference type="InterPro" id="IPR000727">
    <property type="entry name" value="T_SNARE_dom"/>
</dbReference>
<dbReference type="GO" id="GO:0004222">
    <property type="term" value="F:metalloendopeptidase activity"/>
    <property type="evidence" value="ECO:0007669"/>
    <property type="project" value="TreeGrafter"/>
</dbReference>
<organism evidence="5 6">
    <name type="scientific">Thermobrachium celere DSM 8682</name>
    <dbReference type="NCBI Taxonomy" id="941824"/>
    <lineage>
        <taxon>Bacteria</taxon>
        <taxon>Bacillati</taxon>
        <taxon>Bacillota</taxon>
        <taxon>Clostridia</taxon>
        <taxon>Eubacteriales</taxon>
        <taxon>Clostridiaceae</taxon>
        <taxon>Thermobrachium</taxon>
    </lineage>
</organism>
<proteinExistence type="predicted"/>
<keyword evidence="1 3" id="KW-0732">Signal</keyword>
<reference evidence="5" key="1">
    <citation type="submission" date="2013-03" db="EMBL/GenBank/DDBJ databases">
        <title>Draft genome sequence of the hydrogen-ethanol-producing anaerobic alkalithermophilic Caloramator celere.</title>
        <authorList>
            <person name="Ciranna A."/>
            <person name="Larjo A."/>
            <person name="Kivisto A."/>
            <person name="Santala V."/>
            <person name="Roos C."/>
            <person name="Karp M."/>
        </authorList>
    </citation>
    <scope>NUCLEOTIDE SEQUENCE [LARGE SCALE GENOMIC DNA]</scope>
    <source>
        <strain evidence="5">DSM 8682</strain>
    </source>
</reference>
<evidence type="ECO:0000256" key="3">
    <source>
        <dbReference type="SAM" id="SignalP"/>
    </source>
</evidence>
<feature type="signal peptide" evidence="3">
    <location>
        <begin position="1"/>
        <end position="22"/>
    </location>
</feature>
<dbReference type="Gene3D" id="2.70.70.10">
    <property type="entry name" value="Glucose Permease (Domain IIA)"/>
    <property type="match status" value="1"/>
</dbReference>
<feature type="coiled-coil region" evidence="2">
    <location>
        <begin position="25"/>
        <end position="108"/>
    </location>
</feature>
<dbReference type="Gene3D" id="6.10.250.3150">
    <property type="match status" value="1"/>
</dbReference>
<evidence type="ECO:0000313" key="5">
    <source>
        <dbReference type="EMBL" id="CDF57707.1"/>
    </source>
</evidence>
<evidence type="ECO:0000256" key="1">
    <source>
        <dbReference type="ARBA" id="ARBA00022729"/>
    </source>
</evidence>
<dbReference type="PANTHER" id="PTHR21666">
    <property type="entry name" value="PEPTIDASE-RELATED"/>
    <property type="match status" value="1"/>
</dbReference>
<dbReference type="PANTHER" id="PTHR21666:SF270">
    <property type="entry name" value="MUREIN HYDROLASE ACTIVATOR ENVC"/>
    <property type="match status" value="1"/>
</dbReference>
<feature type="coiled-coil region" evidence="2">
    <location>
        <begin position="179"/>
        <end position="245"/>
    </location>
</feature>